<gene>
    <name evidence="6" type="ORF">LECACI_7A007572</name>
</gene>
<keyword evidence="5" id="KW-0539">Nucleus</keyword>
<comment type="subcellular location">
    <subcellularLocation>
        <location evidence="1">Nucleus</location>
    </subcellularLocation>
</comment>
<name>A0AAI8Z4L3_9PEZI</name>
<comment type="caution">
    <text evidence="6">The sequence shown here is derived from an EMBL/GenBank/DDBJ whole genome shotgun (WGS) entry which is preliminary data.</text>
</comment>
<evidence type="ECO:0000256" key="4">
    <source>
        <dbReference type="ARBA" id="ARBA00023163"/>
    </source>
</evidence>
<dbReference type="GO" id="GO:0006357">
    <property type="term" value="P:regulation of transcription by RNA polymerase II"/>
    <property type="evidence" value="ECO:0007669"/>
    <property type="project" value="InterPro"/>
</dbReference>
<dbReference type="EMBL" id="CAVMBE010000063">
    <property type="protein sequence ID" value="CAK4032414.1"/>
    <property type="molecule type" value="Genomic_DNA"/>
</dbReference>
<protein>
    <recommendedName>
        <fullName evidence="8">Mediator complex subunit 22</fullName>
    </recommendedName>
</protein>
<dbReference type="GO" id="GO:0003712">
    <property type="term" value="F:transcription coregulator activity"/>
    <property type="evidence" value="ECO:0007669"/>
    <property type="project" value="InterPro"/>
</dbReference>
<accession>A0AAI8Z4L3</accession>
<dbReference type="Pfam" id="PF06179">
    <property type="entry name" value="Med22"/>
    <property type="match status" value="1"/>
</dbReference>
<keyword evidence="4" id="KW-0804">Transcription</keyword>
<evidence type="ECO:0000256" key="5">
    <source>
        <dbReference type="ARBA" id="ARBA00023242"/>
    </source>
</evidence>
<dbReference type="GO" id="GO:0016592">
    <property type="term" value="C:mediator complex"/>
    <property type="evidence" value="ECO:0007669"/>
    <property type="project" value="InterPro"/>
</dbReference>
<evidence type="ECO:0000256" key="1">
    <source>
        <dbReference type="ARBA" id="ARBA00004123"/>
    </source>
</evidence>
<dbReference type="AlphaFoldDB" id="A0AAI8Z4L3"/>
<sequence>MEPSLRNTRELSSRIDKMQSELLRRFQALVDLTASVKKKDRSATAVVQYQIQSETKALIKSVEDVQSLIRQLQEMWLFGQLDTLGESQVQKATEENARVVALLLGQLAEKGFGVGVDGVGVDGGGVEDGRMEFMAYTVFLYVPGANLELREADGAEFALQ</sequence>
<evidence type="ECO:0008006" key="8">
    <source>
        <dbReference type="Google" id="ProtNLM"/>
    </source>
</evidence>
<dbReference type="InterPro" id="IPR009332">
    <property type="entry name" value="Med22"/>
</dbReference>
<comment type="similarity">
    <text evidence="2">Belongs to the Mediator complex subunit 22 family.</text>
</comment>
<keyword evidence="3" id="KW-0805">Transcription regulation</keyword>
<dbReference type="Gene3D" id="6.10.280.160">
    <property type="entry name" value="Mediator of RNA polymerase II transcription subunit 22"/>
    <property type="match status" value="1"/>
</dbReference>
<reference evidence="6" key="1">
    <citation type="submission" date="2023-11" db="EMBL/GenBank/DDBJ databases">
        <authorList>
            <person name="Alioto T."/>
            <person name="Alioto T."/>
            <person name="Gomez Garrido J."/>
        </authorList>
    </citation>
    <scope>NUCLEOTIDE SEQUENCE</scope>
</reference>
<evidence type="ECO:0000313" key="6">
    <source>
        <dbReference type="EMBL" id="CAK4032414.1"/>
    </source>
</evidence>
<evidence type="ECO:0000256" key="3">
    <source>
        <dbReference type="ARBA" id="ARBA00023015"/>
    </source>
</evidence>
<keyword evidence="7" id="KW-1185">Reference proteome</keyword>
<evidence type="ECO:0000256" key="2">
    <source>
        <dbReference type="ARBA" id="ARBA00005942"/>
    </source>
</evidence>
<dbReference type="Proteomes" id="UP001296104">
    <property type="component" value="Unassembled WGS sequence"/>
</dbReference>
<evidence type="ECO:0000313" key="7">
    <source>
        <dbReference type="Proteomes" id="UP001296104"/>
    </source>
</evidence>
<organism evidence="6 7">
    <name type="scientific">Lecanosticta acicola</name>
    <dbReference type="NCBI Taxonomy" id="111012"/>
    <lineage>
        <taxon>Eukaryota</taxon>
        <taxon>Fungi</taxon>
        <taxon>Dikarya</taxon>
        <taxon>Ascomycota</taxon>
        <taxon>Pezizomycotina</taxon>
        <taxon>Dothideomycetes</taxon>
        <taxon>Dothideomycetidae</taxon>
        <taxon>Mycosphaerellales</taxon>
        <taxon>Mycosphaerellaceae</taxon>
        <taxon>Lecanosticta</taxon>
    </lineage>
</organism>
<proteinExistence type="inferred from homology"/>